<dbReference type="OrthoDB" id="385119at2759"/>
<dbReference type="OMA" id="LQCFNEN"/>
<keyword evidence="2" id="KW-0812">Transmembrane</keyword>
<accession>A0A1Y1JEE7</accession>
<dbReference type="Proteomes" id="UP000195521">
    <property type="component" value="Unassembled WGS sequence"/>
</dbReference>
<evidence type="ECO:0000313" key="4">
    <source>
        <dbReference type="Proteomes" id="UP000195521"/>
    </source>
</evidence>
<sequence length="310" mass="35462">MVNASFNRITNVSRNEGRNHECAVTTKDSDSGSMGTWESQRTTNNNNKFPFYLKLSIFGILFLALQCFTENNTFGNSFDSEGINTYGVSFDLRTNRNLGESLRKAKDVKETILEEETSSAPRVQEVDDEDDKKKKNKKLAEEMYKKKMEERFKTMSNNRPTHVPGPSHQHNHHLPKLSDQELMQLLRFLPPPPQAMQRRPANQGGSNAGGRLPFESPEQMMQFLRFLNETQNMMGNNACCKLGECDEEEEIEKKSVIKTMISDAFNVVPFLLPAVPPLLMMFIGTQRTYLLLYTLSLVKDAYDILQKMKN</sequence>
<reference evidence="4" key="1">
    <citation type="submission" date="2017-04" db="EMBL/GenBank/DDBJ databases">
        <title>Plasmodium gonderi genome.</title>
        <authorList>
            <person name="Arisue N."/>
            <person name="Honma H."/>
            <person name="Kawai S."/>
            <person name="Tougan T."/>
            <person name="Tanabe K."/>
            <person name="Horii T."/>
        </authorList>
    </citation>
    <scope>NUCLEOTIDE SEQUENCE [LARGE SCALE GENOMIC DNA]</scope>
    <source>
        <strain evidence="4">ATCC 30045</strain>
    </source>
</reference>
<dbReference type="GeneID" id="39746299"/>
<name>A0A1Y1JEE7_PLAGO</name>
<feature type="region of interest" description="Disordered" evidence="1">
    <location>
        <begin position="115"/>
        <end position="137"/>
    </location>
</feature>
<feature type="transmembrane region" description="Helical" evidence="2">
    <location>
        <begin position="264"/>
        <end position="283"/>
    </location>
</feature>
<evidence type="ECO:0000313" key="3">
    <source>
        <dbReference type="EMBL" id="GAW79587.1"/>
    </source>
</evidence>
<evidence type="ECO:0000256" key="2">
    <source>
        <dbReference type="SAM" id="Phobius"/>
    </source>
</evidence>
<dbReference type="AlphaFoldDB" id="A0A1Y1JEE7"/>
<proteinExistence type="predicted"/>
<organism evidence="3 4">
    <name type="scientific">Plasmodium gonderi</name>
    <dbReference type="NCBI Taxonomy" id="77519"/>
    <lineage>
        <taxon>Eukaryota</taxon>
        <taxon>Sar</taxon>
        <taxon>Alveolata</taxon>
        <taxon>Apicomplexa</taxon>
        <taxon>Aconoidasida</taxon>
        <taxon>Haemosporida</taxon>
        <taxon>Plasmodiidae</taxon>
        <taxon>Plasmodium</taxon>
        <taxon>Plasmodium (Plasmodium)</taxon>
    </lineage>
</organism>
<gene>
    <name evidence="3" type="ORF">PGO_041890</name>
</gene>
<dbReference type="RefSeq" id="XP_028542176.1">
    <property type="nucleotide sequence ID" value="XM_028686375.1"/>
</dbReference>
<protein>
    <submittedName>
        <fullName evidence="3">Uncharacterized protein</fullName>
    </submittedName>
</protein>
<evidence type="ECO:0000256" key="1">
    <source>
        <dbReference type="SAM" id="MobiDB-lite"/>
    </source>
</evidence>
<keyword evidence="2" id="KW-0472">Membrane</keyword>
<keyword evidence="4" id="KW-1185">Reference proteome</keyword>
<dbReference type="EMBL" id="BDQF01000004">
    <property type="protein sequence ID" value="GAW79587.1"/>
    <property type="molecule type" value="Genomic_DNA"/>
</dbReference>
<comment type="caution">
    <text evidence="3">The sequence shown here is derived from an EMBL/GenBank/DDBJ whole genome shotgun (WGS) entry which is preliminary data.</text>
</comment>
<keyword evidence="2" id="KW-1133">Transmembrane helix</keyword>